<keyword evidence="3 5" id="KW-0285">Flavoprotein</keyword>
<evidence type="ECO:0000259" key="9">
    <source>
        <dbReference type="Pfam" id="PF02771"/>
    </source>
</evidence>
<keyword evidence="5 10" id="KW-0560">Oxidoreductase</keyword>
<feature type="region of interest" description="Disordered" evidence="6">
    <location>
        <begin position="52"/>
        <end position="73"/>
    </location>
</feature>
<dbReference type="InterPro" id="IPR006089">
    <property type="entry name" value="Acyl-CoA_DH_CS"/>
</dbReference>
<organism evidence="10 11">
    <name type="scientific">Parendozoicomonas haliclonae</name>
    <dbReference type="NCBI Taxonomy" id="1960125"/>
    <lineage>
        <taxon>Bacteria</taxon>
        <taxon>Pseudomonadati</taxon>
        <taxon>Pseudomonadota</taxon>
        <taxon>Gammaproteobacteria</taxon>
        <taxon>Oceanospirillales</taxon>
        <taxon>Endozoicomonadaceae</taxon>
        <taxon>Parendozoicomonas</taxon>
    </lineage>
</organism>
<dbReference type="InterPro" id="IPR009075">
    <property type="entry name" value="AcylCo_DH/oxidase_C"/>
</dbReference>
<evidence type="ECO:0000313" key="10">
    <source>
        <dbReference type="EMBL" id="SMA33902.1"/>
    </source>
</evidence>
<reference evidence="10 11" key="1">
    <citation type="submission" date="2017-03" db="EMBL/GenBank/DDBJ databases">
        <authorList>
            <person name="Afonso C.L."/>
            <person name="Miller P.J."/>
            <person name="Scott M.A."/>
            <person name="Spackman E."/>
            <person name="Goraichik I."/>
            <person name="Dimitrov K.M."/>
            <person name="Suarez D.L."/>
            <person name="Swayne D.E."/>
        </authorList>
    </citation>
    <scope>NUCLEOTIDE SEQUENCE [LARGE SCALE GENOMIC DNA]</scope>
    <source>
        <strain evidence="10">SB41UT1</strain>
    </source>
</reference>
<keyword evidence="4 5" id="KW-0274">FAD</keyword>
<evidence type="ECO:0000256" key="4">
    <source>
        <dbReference type="ARBA" id="ARBA00022827"/>
    </source>
</evidence>
<dbReference type="PANTHER" id="PTHR43884:SF12">
    <property type="entry name" value="ISOVALERYL-COA DEHYDROGENASE, MITOCHONDRIAL-RELATED"/>
    <property type="match status" value="1"/>
</dbReference>
<dbReference type="Pfam" id="PF02770">
    <property type="entry name" value="Acyl-CoA_dh_M"/>
    <property type="match status" value="1"/>
</dbReference>
<dbReference type="InterPro" id="IPR009100">
    <property type="entry name" value="AcylCoA_DH/oxidase_NM_dom_sf"/>
</dbReference>
<feature type="domain" description="Acyl-CoA dehydrogenase/oxidase C-terminal" evidence="7">
    <location>
        <begin position="300"/>
        <end position="430"/>
    </location>
</feature>
<dbReference type="SUPFAM" id="SSF47203">
    <property type="entry name" value="Acyl-CoA dehydrogenase C-terminal domain-like"/>
    <property type="match status" value="1"/>
</dbReference>
<keyword evidence="11" id="KW-1185">Reference proteome</keyword>
<dbReference type="SUPFAM" id="SSF56645">
    <property type="entry name" value="Acyl-CoA dehydrogenase NM domain-like"/>
    <property type="match status" value="1"/>
</dbReference>
<comment type="cofactor">
    <cofactor evidence="1 5">
        <name>FAD</name>
        <dbReference type="ChEBI" id="CHEBI:57692"/>
    </cofactor>
</comment>
<dbReference type="OrthoDB" id="9770681at2"/>
<dbReference type="InterPro" id="IPR037069">
    <property type="entry name" value="AcylCoA_DH/ox_N_sf"/>
</dbReference>
<evidence type="ECO:0000256" key="1">
    <source>
        <dbReference type="ARBA" id="ARBA00001974"/>
    </source>
</evidence>
<name>A0A1X7AET5_9GAMM</name>
<dbReference type="Proteomes" id="UP000196573">
    <property type="component" value="Unassembled WGS sequence"/>
</dbReference>
<dbReference type="Pfam" id="PF00441">
    <property type="entry name" value="Acyl-CoA_dh_1"/>
    <property type="match status" value="1"/>
</dbReference>
<accession>A0A1X7AET5</accession>
<evidence type="ECO:0000256" key="5">
    <source>
        <dbReference type="RuleBase" id="RU362125"/>
    </source>
</evidence>
<dbReference type="GO" id="GO:0050660">
    <property type="term" value="F:flavin adenine dinucleotide binding"/>
    <property type="evidence" value="ECO:0007669"/>
    <property type="project" value="InterPro"/>
</dbReference>
<feature type="domain" description="Acyl-CoA oxidase/dehydrogenase middle" evidence="8">
    <location>
        <begin position="212"/>
        <end position="285"/>
    </location>
</feature>
<dbReference type="RefSeq" id="WP_087106271.1">
    <property type="nucleotide sequence ID" value="NZ_CBCSCN010000004.1"/>
</dbReference>
<dbReference type="InterPro" id="IPR046373">
    <property type="entry name" value="Acyl-CoA_Oxase/DH_mid-dom_sf"/>
</dbReference>
<dbReference type="EC" id="1.3.99.-" evidence="10"/>
<evidence type="ECO:0000259" key="7">
    <source>
        <dbReference type="Pfam" id="PF00441"/>
    </source>
</evidence>
<evidence type="ECO:0000259" key="8">
    <source>
        <dbReference type="Pfam" id="PF02770"/>
    </source>
</evidence>
<evidence type="ECO:0000256" key="6">
    <source>
        <dbReference type="SAM" id="MobiDB-lite"/>
    </source>
</evidence>
<comment type="similarity">
    <text evidence="2 5">Belongs to the acyl-CoA dehydrogenase family.</text>
</comment>
<dbReference type="Pfam" id="PF02771">
    <property type="entry name" value="Acyl-CoA_dh_N"/>
    <property type="match status" value="1"/>
</dbReference>
<dbReference type="InterPro" id="IPR013786">
    <property type="entry name" value="AcylCoA_DH/ox_N"/>
</dbReference>
<sequence length="433" mass="47596">MNAIGIALNLANRFAGSDFAERTRLRKPAEKLAYIVTRRGFSAVIKSQGALSKRKAKTNKDKQSQTSQKPSSLFDLNLSEEQMMIKDNAARLAERLREEAASSAIDRKPSEAIWNEFDELGAGYFILPEDLDGMDMAHASETWMLLTEELARGDMGQALALLSPVSVALAISRWGQSGLQHTWQSKLIESGRVQASVAHQETGVNRNDAQPSCTAQKKGNSYRLNGHKTMVPISQSAEFFLVSASLKDKTFLFLVPRNSKGVTVSQLPSMGLHSADLGQLHLKNVDIPLYHCLDAGNFDAQEWLARSQVAAATLATGTAQAILDYVVPYCNDRKAFGEPITHRQSVAFMIADMATEIEGMRLLNSRAASRAERNMDFTKEARLSFLQATSKGMQAGTDGVQLLGGHGFIQEHPVERWYRDLRATPLLAGSLII</sequence>
<protein>
    <submittedName>
        <fullName evidence="10">Acyl-CoA dehydrogenase</fullName>
        <ecNumber evidence="10">1.3.99.-</ecNumber>
    </submittedName>
</protein>
<dbReference type="PROSITE" id="PS00073">
    <property type="entry name" value="ACYL_COA_DH_2"/>
    <property type="match status" value="1"/>
</dbReference>
<evidence type="ECO:0000313" key="11">
    <source>
        <dbReference type="Proteomes" id="UP000196573"/>
    </source>
</evidence>
<dbReference type="Gene3D" id="1.10.540.10">
    <property type="entry name" value="Acyl-CoA dehydrogenase/oxidase, N-terminal domain"/>
    <property type="match status" value="1"/>
</dbReference>
<evidence type="ECO:0000256" key="3">
    <source>
        <dbReference type="ARBA" id="ARBA00022630"/>
    </source>
</evidence>
<dbReference type="Gene3D" id="1.20.140.10">
    <property type="entry name" value="Butyryl-CoA Dehydrogenase, subunit A, domain 3"/>
    <property type="match status" value="1"/>
</dbReference>
<dbReference type="InterPro" id="IPR036250">
    <property type="entry name" value="AcylCo_DH-like_C"/>
</dbReference>
<dbReference type="Gene3D" id="2.40.110.10">
    <property type="entry name" value="Butyryl-CoA Dehydrogenase, subunit A, domain 2"/>
    <property type="match status" value="1"/>
</dbReference>
<dbReference type="GO" id="GO:0003995">
    <property type="term" value="F:acyl-CoA dehydrogenase activity"/>
    <property type="evidence" value="ECO:0007669"/>
    <property type="project" value="InterPro"/>
</dbReference>
<dbReference type="PANTHER" id="PTHR43884">
    <property type="entry name" value="ACYL-COA DEHYDROGENASE"/>
    <property type="match status" value="1"/>
</dbReference>
<dbReference type="EMBL" id="FWPT01000001">
    <property type="protein sequence ID" value="SMA33902.1"/>
    <property type="molecule type" value="Genomic_DNA"/>
</dbReference>
<proteinExistence type="inferred from homology"/>
<gene>
    <name evidence="10" type="primary">acdA_1</name>
    <name evidence="10" type="ORF">EHSB41UT_00341</name>
</gene>
<dbReference type="AlphaFoldDB" id="A0A1X7AET5"/>
<evidence type="ECO:0000256" key="2">
    <source>
        <dbReference type="ARBA" id="ARBA00009347"/>
    </source>
</evidence>
<dbReference type="InterPro" id="IPR006091">
    <property type="entry name" value="Acyl-CoA_Oxase/DH_mid-dom"/>
</dbReference>
<feature type="domain" description="Acyl-CoA dehydrogenase/oxidase N-terminal" evidence="9">
    <location>
        <begin position="79"/>
        <end position="188"/>
    </location>
</feature>